<dbReference type="InterPro" id="IPR001680">
    <property type="entry name" value="WD40_rpt"/>
</dbReference>
<dbReference type="SUPFAM" id="SSF50978">
    <property type="entry name" value="WD40 repeat-like"/>
    <property type="match status" value="1"/>
</dbReference>
<geneLocation type="plasmid" evidence="2 3">
    <name>unnamed5</name>
</geneLocation>
<feature type="domain" description="Anaphase-promoting complex subunit 4-like WD40" evidence="1">
    <location>
        <begin position="252"/>
        <end position="316"/>
    </location>
</feature>
<dbReference type="EMBL" id="CP053712">
    <property type="protein sequence ID" value="QKE93928.1"/>
    <property type="molecule type" value="Genomic_DNA"/>
</dbReference>
<dbReference type="PANTHER" id="PTHR19879:SF9">
    <property type="entry name" value="TRANSCRIPTION INITIATION FACTOR TFIID SUBUNIT 5"/>
    <property type="match status" value="1"/>
</dbReference>
<evidence type="ECO:0000313" key="2">
    <source>
        <dbReference type="EMBL" id="QKE93928.1"/>
    </source>
</evidence>
<dbReference type="Gene3D" id="2.130.10.10">
    <property type="entry name" value="YVTN repeat-like/Quinoprotein amine dehydrogenase"/>
    <property type="match status" value="2"/>
</dbReference>
<dbReference type="InterPro" id="IPR036322">
    <property type="entry name" value="WD40_repeat_dom_sf"/>
</dbReference>
<dbReference type="RefSeq" id="WP_171835210.1">
    <property type="nucleotide sequence ID" value="NZ_CP053712.1"/>
</dbReference>
<organism evidence="2 3">
    <name type="scientific">Lichenicola cladoniae</name>
    <dbReference type="NCBI Taxonomy" id="1484109"/>
    <lineage>
        <taxon>Bacteria</taxon>
        <taxon>Pseudomonadati</taxon>
        <taxon>Pseudomonadota</taxon>
        <taxon>Alphaproteobacteria</taxon>
        <taxon>Acetobacterales</taxon>
        <taxon>Acetobacteraceae</taxon>
        <taxon>Lichenicola</taxon>
    </lineage>
</organism>
<gene>
    <name evidence="2" type="ORF">HN018_27825</name>
</gene>
<dbReference type="SMART" id="SM00320">
    <property type="entry name" value="WD40"/>
    <property type="match status" value="6"/>
</dbReference>
<dbReference type="InterPro" id="IPR015943">
    <property type="entry name" value="WD40/YVTN_repeat-like_dom_sf"/>
</dbReference>
<protein>
    <submittedName>
        <fullName evidence="2">WD40 repeat domain-containing protein</fullName>
    </submittedName>
</protein>
<dbReference type="PANTHER" id="PTHR19879">
    <property type="entry name" value="TRANSCRIPTION INITIATION FACTOR TFIID"/>
    <property type="match status" value="1"/>
</dbReference>
<dbReference type="InterPro" id="IPR024977">
    <property type="entry name" value="Apc4-like_WD40_dom"/>
</dbReference>
<evidence type="ECO:0000313" key="3">
    <source>
        <dbReference type="Proteomes" id="UP000500767"/>
    </source>
</evidence>
<sequence length="321" mass="33427">MFADSGLLAVSVGDGTIQLVTPDGTTQSVQAHNGAVLCLSLDVDGLGFVSGGDDGRMVRCALDDTSTVLLHAPGRQIDVLAVSRPAKMRAVAIGREVRLLDVGGAVRSSAPGHPSSVSGLAFNPKGKRLAVAHYGGVTLWWTATLGQTPSRLAWRGSHIAASWSPDGTYLMTAMQECELHGWRVAEGEDIFMRGYTSKARSMAWIAKPPILVTSGADCVIGWSFAGSGPQGKPPLEAGQGIGQLVTQVATHPTRPLVAAGFEDGGVAICELMPNRENRSVRLRPAGGGRVSALAWSRDGTWLAVGTDTGALSLLELSDPAP</sequence>
<dbReference type="Pfam" id="PF12894">
    <property type="entry name" value="ANAPC4_WD40"/>
    <property type="match status" value="1"/>
</dbReference>
<dbReference type="Proteomes" id="UP000500767">
    <property type="component" value="Plasmid unnamed5"/>
</dbReference>
<accession>A0A6M8I083</accession>
<keyword evidence="3" id="KW-1185">Reference proteome</keyword>
<proteinExistence type="predicted"/>
<dbReference type="KEGG" id="lck:HN018_27825"/>
<dbReference type="AlphaFoldDB" id="A0A6M8I083"/>
<reference evidence="2 3" key="1">
    <citation type="journal article" date="2014" name="World J. Microbiol. Biotechnol.">
        <title>Biodiversity and physiological characteristics of Antarctic and Arctic lichens-associated bacteria.</title>
        <authorList>
            <person name="Lee Y.M."/>
            <person name="Kim E.H."/>
            <person name="Lee H.K."/>
            <person name="Hong S.G."/>
        </authorList>
    </citation>
    <scope>NUCLEOTIDE SEQUENCE [LARGE SCALE GENOMIC DNA]</scope>
    <source>
        <strain evidence="2 3">PAMC 26569</strain>
        <plasmid evidence="2">unnamed5</plasmid>
    </source>
</reference>
<name>A0A6M8I083_9PROT</name>
<evidence type="ECO:0000259" key="1">
    <source>
        <dbReference type="Pfam" id="PF12894"/>
    </source>
</evidence>
<keyword evidence="2" id="KW-0614">Plasmid</keyword>
<dbReference type="Pfam" id="PF00400">
    <property type="entry name" value="WD40"/>
    <property type="match status" value="2"/>
</dbReference>